<keyword evidence="3" id="KW-0804">Transcription</keyword>
<feature type="domain" description="HTH gntR-type" evidence="5">
    <location>
        <begin position="37"/>
        <end position="103"/>
    </location>
</feature>
<feature type="compositionally biased region" description="Basic and acidic residues" evidence="4">
    <location>
        <begin position="12"/>
        <end position="31"/>
    </location>
</feature>
<evidence type="ECO:0000313" key="7">
    <source>
        <dbReference type="Proteomes" id="UP001141259"/>
    </source>
</evidence>
<keyword evidence="1" id="KW-0805">Transcription regulation</keyword>
<dbReference type="Proteomes" id="UP001141259">
    <property type="component" value="Unassembled WGS sequence"/>
</dbReference>
<organism evidence="6 7">
    <name type="scientific">Umezawaea endophytica</name>
    <dbReference type="NCBI Taxonomy" id="1654476"/>
    <lineage>
        <taxon>Bacteria</taxon>
        <taxon>Bacillati</taxon>
        <taxon>Actinomycetota</taxon>
        <taxon>Actinomycetes</taxon>
        <taxon>Pseudonocardiales</taxon>
        <taxon>Pseudonocardiaceae</taxon>
        <taxon>Umezawaea</taxon>
    </lineage>
</organism>
<proteinExistence type="predicted"/>
<dbReference type="GO" id="GO:0045892">
    <property type="term" value="P:negative regulation of DNA-templated transcription"/>
    <property type="evidence" value="ECO:0007669"/>
    <property type="project" value="TreeGrafter"/>
</dbReference>
<dbReference type="PANTHER" id="PTHR44846:SF1">
    <property type="entry name" value="MANNOSYL-D-GLYCERATE TRANSPORT_METABOLISM SYSTEM REPRESSOR MNGR-RELATED"/>
    <property type="match status" value="1"/>
</dbReference>
<evidence type="ECO:0000256" key="2">
    <source>
        <dbReference type="ARBA" id="ARBA00023125"/>
    </source>
</evidence>
<keyword evidence="2" id="KW-0238">DNA-binding</keyword>
<evidence type="ECO:0000259" key="5">
    <source>
        <dbReference type="PROSITE" id="PS50949"/>
    </source>
</evidence>
<dbReference type="InterPro" id="IPR036388">
    <property type="entry name" value="WH-like_DNA-bd_sf"/>
</dbReference>
<dbReference type="Pfam" id="PF00392">
    <property type="entry name" value="GntR"/>
    <property type="match status" value="1"/>
</dbReference>
<dbReference type="SUPFAM" id="SSF64288">
    <property type="entry name" value="Chorismate lyase-like"/>
    <property type="match status" value="1"/>
</dbReference>
<dbReference type="CDD" id="cd07377">
    <property type="entry name" value="WHTH_GntR"/>
    <property type="match status" value="1"/>
</dbReference>
<protein>
    <submittedName>
        <fullName evidence="6">GntR family transcriptional regulator</fullName>
    </submittedName>
</protein>
<dbReference type="InterPro" id="IPR028978">
    <property type="entry name" value="Chorismate_lyase_/UTRA_dom_sf"/>
</dbReference>
<dbReference type="InterPro" id="IPR036390">
    <property type="entry name" value="WH_DNA-bd_sf"/>
</dbReference>
<dbReference type="InterPro" id="IPR011663">
    <property type="entry name" value="UTRA"/>
</dbReference>
<dbReference type="SMART" id="SM00866">
    <property type="entry name" value="UTRA"/>
    <property type="match status" value="1"/>
</dbReference>
<dbReference type="Pfam" id="PF07702">
    <property type="entry name" value="UTRA"/>
    <property type="match status" value="1"/>
</dbReference>
<dbReference type="EMBL" id="JANYMP010000002">
    <property type="protein sequence ID" value="MCS7475955.1"/>
    <property type="molecule type" value="Genomic_DNA"/>
</dbReference>
<dbReference type="Gene3D" id="1.10.10.10">
    <property type="entry name" value="Winged helix-like DNA-binding domain superfamily/Winged helix DNA-binding domain"/>
    <property type="match status" value="1"/>
</dbReference>
<dbReference type="InterPro" id="IPR050679">
    <property type="entry name" value="Bact_HTH_transcr_reg"/>
</dbReference>
<sequence>MLDGSHQVISAEAHEYPDGPHRAADPVRAGIPDDGRIPRYYRAKTRLLDLLQELGQGAPLPPERELSAQFGIARMTLRQAIGELVVEGKVRRRQGSGTYVAPPKLVQSLGIATGESGTEEAGEVRRLVTAEHLAADADLAHDLDIDPGDPVVHIERLTIADEEPMLLESSYLSAKRFPDLIEAFDPEKSLLDCLRDRYFTVPTRTDEQVETVLASPREARLLATAPAAPMLLLHRVSHDAEGNPVERVRALFRGDRFTFAVRSGTVD</sequence>
<evidence type="ECO:0000256" key="3">
    <source>
        <dbReference type="ARBA" id="ARBA00023163"/>
    </source>
</evidence>
<dbReference type="PANTHER" id="PTHR44846">
    <property type="entry name" value="MANNOSYL-D-GLYCERATE TRANSPORT/METABOLISM SYSTEM REPRESSOR MNGR-RELATED"/>
    <property type="match status" value="1"/>
</dbReference>
<dbReference type="SMART" id="SM00345">
    <property type="entry name" value="HTH_GNTR"/>
    <property type="match status" value="1"/>
</dbReference>
<comment type="caution">
    <text evidence="6">The sequence shown here is derived from an EMBL/GenBank/DDBJ whole genome shotgun (WGS) entry which is preliminary data.</text>
</comment>
<dbReference type="GO" id="GO:0003677">
    <property type="term" value="F:DNA binding"/>
    <property type="evidence" value="ECO:0007669"/>
    <property type="project" value="UniProtKB-KW"/>
</dbReference>
<evidence type="ECO:0000313" key="6">
    <source>
        <dbReference type="EMBL" id="MCS7475955.1"/>
    </source>
</evidence>
<dbReference type="SUPFAM" id="SSF46785">
    <property type="entry name" value="Winged helix' DNA-binding domain"/>
    <property type="match status" value="1"/>
</dbReference>
<reference evidence="6" key="1">
    <citation type="submission" date="2022-08" db="EMBL/GenBank/DDBJ databases">
        <authorList>
            <person name="Tistechok S."/>
            <person name="Samborskyy M."/>
            <person name="Roman I."/>
        </authorList>
    </citation>
    <scope>NUCLEOTIDE SEQUENCE</scope>
    <source>
        <strain evidence="6">DSM 103496</strain>
    </source>
</reference>
<dbReference type="PRINTS" id="PR00035">
    <property type="entry name" value="HTHGNTR"/>
</dbReference>
<evidence type="ECO:0000256" key="1">
    <source>
        <dbReference type="ARBA" id="ARBA00023015"/>
    </source>
</evidence>
<keyword evidence="7" id="KW-1185">Reference proteome</keyword>
<dbReference type="InterPro" id="IPR000524">
    <property type="entry name" value="Tscrpt_reg_HTH_GntR"/>
</dbReference>
<dbReference type="GO" id="GO:0003700">
    <property type="term" value="F:DNA-binding transcription factor activity"/>
    <property type="evidence" value="ECO:0007669"/>
    <property type="project" value="InterPro"/>
</dbReference>
<dbReference type="PROSITE" id="PS50949">
    <property type="entry name" value="HTH_GNTR"/>
    <property type="match status" value="1"/>
</dbReference>
<gene>
    <name evidence="6" type="ORF">NZH93_03740</name>
</gene>
<dbReference type="AlphaFoldDB" id="A0A9X2VG28"/>
<evidence type="ECO:0000256" key="4">
    <source>
        <dbReference type="SAM" id="MobiDB-lite"/>
    </source>
</evidence>
<dbReference type="Gene3D" id="3.40.1410.10">
    <property type="entry name" value="Chorismate lyase-like"/>
    <property type="match status" value="1"/>
</dbReference>
<feature type="region of interest" description="Disordered" evidence="4">
    <location>
        <begin position="1"/>
        <end position="31"/>
    </location>
</feature>
<name>A0A9X2VG28_9PSEU</name>
<accession>A0A9X2VG28</accession>